<dbReference type="Pfam" id="PF00076">
    <property type="entry name" value="RRM_1"/>
    <property type="match status" value="5"/>
</dbReference>
<keyword evidence="2" id="KW-0677">Repeat</keyword>
<feature type="domain" description="RRM" evidence="8">
    <location>
        <begin position="202"/>
        <end position="279"/>
    </location>
</feature>
<dbReference type="InterPro" id="IPR034423">
    <property type="entry name" value="RBM19_RRM5"/>
</dbReference>
<dbReference type="EMBL" id="JBCNJP010000017">
    <property type="protein sequence ID" value="KAK9064342.1"/>
    <property type="molecule type" value="Genomic_DNA"/>
</dbReference>
<keyword evidence="7" id="KW-1133">Transmembrane helix</keyword>
<feature type="domain" description="RRM" evidence="8">
    <location>
        <begin position="465"/>
        <end position="543"/>
    </location>
</feature>
<feature type="domain" description="RRM" evidence="8">
    <location>
        <begin position="658"/>
        <end position="730"/>
    </location>
</feature>
<sequence length="989" mass="111437">MSRSTYIGFKTLSPLHHFLQTSPTRLHLRFRLKHAQIAGCLHLRCLRGDDPHGLSDPPSSSIEQEGSGEYNGSQGKSSSASEILKKLRRYGISGILSYGLLNTAYYLTAFLVAWFYIAPAPGKMGYWTAVKRFVKLMAMVWAGSQVTKLLRAGGALALAPVVDIGLTWFMAKYKFKSQAKAFTVIVACCFGLAAVLFIVVTSRICVKNLPKHANAERLRDYFSQKGEVTDAKLIRTRDGQNRQFGFVGFRSEKEAAEALKFFNGSFMDTCRITCEIARKVHDPDMPRPWSRHSLKKQEKSPVKKKKSVNSISSTKKVTSGVKIDTENGDLQFQEFLQVMQPRTKSKLWSNDMLEATQEKDSNKQVQGEGEGKKNSNSKSANLNEINDKPVSDMDYFKSRVKKDWSDSDIDDDGDIRVVDNDDLKERQIIHPDTHDAEIVDKSNEKDDVDEPSSSLEDEDDVLQTGRLYVRNLPYTATEDDLHELFSKFGTVSQAHLVVDRDTKRSKAYAFILYALPDCAARALKDLDKSTFQGRILHIMPAKQKIVPVKRDEFANLSKTFKQQKEEKRKKSEISGDTRAWHSLFMRSDTVVENAAREFGTSKSEFLDREASDVAVRIALAETQVIAKTKKALANAGVNVNSLENFATKKTESIKRSKHVILVKNLPYGSSESELADMFGKFGSIDKVILPSTKTVGLVVFLEPGDARAAFKGLAYKRYKDAPLYLEWAPDDILSKDPTAVTDEKESPIVGDHETKRALLEQQLETDADIDTERVESRSLYVKNLNFKTTDESLKKHFEHVKEGKLRSVRIQKHLKNGKNVSTGYGFLEFDSVDTATHVCRDLQGTILDGHALMLQLCHAKNNERVKDKVGEDQSSTKLIVRNVAFEATEKELRQLFSPFGQVKRLRLPSRLGKHRGFAFVEYVTKQETKNALQALSNTHLYGRHLVLERAKEGESLEELRARTAAQFVDESTGFQNPTKLSLKRKQLDI</sequence>
<keyword evidence="10" id="KW-1185">Reference proteome</keyword>
<dbReference type="CDD" id="cd12317">
    <property type="entry name" value="RRM4_RBM19_RRM3_MRD1"/>
    <property type="match status" value="1"/>
</dbReference>
<feature type="domain" description="RRM" evidence="8">
    <location>
        <begin position="876"/>
        <end position="952"/>
    </location>
</feature>
<keyword evidence="3 5" id="KW-0694">RNA-binding</keyword>
<feature type="region of interest" description="Disordered" evidence="6">
    <location>
        <begin position="52"/>
        <end position="77"/>
    </location>
</feature>
<evidence type="ECO:0000313" key="10">
    <source>
        <dbReference type="Proteomes" id="UP001408789"/>
    </source>
</evidence>
<dbReference type="SMART" id="SM00360">
    <property type="entry name" value="RRM"/>
    <property type="match status" value="5"/>
</dbReference>
<feature type="region of interest" description="Disordered" evidence="6">
    <location>
        <begin position="426"/>
        <end position="459"/>
    </location>
</feature>
<dbReference type="CDD" id="cd12565">
    <property type="entry name" value="RRM1_MRD1"/>
    <property type="match status" value="1"/>
</dbReference>
<dbReference type="InterPro" id="IPR035979">
    <property type="entry name" value="RBD_domain_sf"/>
</dbReference>
<dbReference type="FunFam" id="3.30.70.330:FF:000442">
    <property type="entry name" value="Multiple RNA-binding domain-containing protein 1"/>
    <property type="match status" value="1"/>
</dbReference>
<feature type="region of interest" description="Disordered" evidence="6">
    <location>
        <begin position="282"/>
        <end position="319"/>
    </location>
</feature>
<proteinExistence type="predicted"/>
<keyword evidence="7" id="KW-0472">Membrane</keyword>
<evidence type="ECO:0000259" key="8">
    <source>
        <dbReference type="PROSITE" id="PS50102"/>
    </source>
</evidence>
<dbReference type="InterPro" id="IPR000504">
    <property type="entry name" value="RRM_dom"/>
</dbReference>
<feature type="compositionally biased region" description="Basic and acidic residues" evidence="6">
    <location>
        <begin position="426"/>
        <end position="445"/>
    </location>
</feature>
<feature type="compositionally biased region" description="Low complexity" evidence="6">
    <location>
        <begin position="308"/>
        <end position="319"/>
    </location>
</feature>
<feature type="transmembrane region" description="Helical" evidence="7">
    <location>
        <begin position="149"/>
        <end position="169"/>
    </location>
</feature>
<keyword evidence="4" id="KW-0539">Nucleus</keyword>
<dbReference type="SMART" id="SM00361">
    <property type="entry name" value="RRM_1"/>
    <property type="match status" value="4"/>
</dbReference>
<dbReference type="InterPro" id="IPR003954">
    <property type="entry name" value="RRM_euk-type"/>
</dbReference>
<reference evidence="9 10" key="1">
    <citation type="submission" date="2024-04" db="EMBL/GenBank/DDBJ databases">
        <title>The reference genome of an endangered Asteraceae, Deinandra increscens subsp. villosa, native to the Central Coast of California.</title>
        <authorList>
            <person name="Guilliams M."/>
            <person name="Hasenstab-Lehman K."/>
            <person name="Meyer R."/>
            <person name="Mcevoy S."/>
        </authorList>
    </citation>
    <scope>NUCLEOTIDE SEQUENCE [LARGE SCALE GENOMIC DNA]</scope>
    <source>
        <tissue evidence="9">Leaf</tissue>
    </source>
</reference>
<organism evidence="9 10">
    <name type="scientific">Deinandra increscens subsp. villosa</name>
    <dbReference type="NCBI Taxonomy" id="3103831"/>
    <lineage>
        <taxon>Eukaryota</taxon>
        <taxon>Viridiplantae</taxon>
        <taxon>Streptophyta</taxon>
        <taxon>Embryophyta</taxon>
        <taxon>Tracheophyta</taxon>
        <taxon>Spermatophyta</taxon>
        <taxon>Magnoliopsida</taxon>
        <taxon>eudicotyledons</taxon>
        <taxon>Gunneridae</taxon>
        <taxon>Pentapetalae</taxon>
        <taxon>asterids</taxon>
        <taxon>campanulids</taxon>
        <taxon>Asterales</taxon>
        <taxon>Asteraceae</taxon>
        <taxon>Asteroideae</taxon>
        <taxon>Heliantheae alliance</taxon>
        <taxon>Madieae</taxon>
        <taxon>Madiinae</taxon>
        <taxon>Deinandra</taxon>
    </lineage>
</organism>
<evidence type="ECO:0000256" key="5">
    <source>
        <dbReference type="PROSITE-ProRule" id="PRU00176"/>
    </source>
</evidence>
<dbReference type="FunFam" id="3.30.70.330:FF:000484">
    <property type="entry name" value="Multiple RNA-binding domain-containing protein 1"/>
    <property type="match status" value="1"/>
</dbReference>
<dbReference type="Proteomes" id="UP001408789">
    <property type="component" value="Unassembled WGS sequence"/>
</dbReference>
<accession>A0AAP0D1E4</accession>
<evidence type="ECO:0000256" key="3">
    <source>
        <dbReference type="ARBA" id="ARBA00022884"/>
    </source>
</evidence>
<dbReference type="CDD" id="cd12320">
    <property type="entry name" value="RRM6_RBM19_RRM5_MRD1"/>
    <property type="match status" value="1"/>
</dbReference>
<evidence type="ECO:0000256" key="7">
    <source>
        <dbReference type="SAM" id="Phobius"/>
    </source>
</evidence>
<dbReference type="Gene3D" id="3.30.70.330">
    <property type="match status" value="5"/>
</dbReference>
<evidence type="ECO:0000256" key="6">
    <source>
        <dbReference type="SAM" id="MobiDB-lite"/>
    </source>
</evidence>
<gene>
    <name evidence="9" type="ORF">SSX86_015723</name>
</gene>
<comment type="caution">
    <text evidence="9">The sequence shown here is derived from an EMBL/GenBank/DDBJ whole genome shotgun (WGS) entry which is preliminary data.</text>
</comment>
<evidence type="ECO:0000313" key="9">
    <source>
        <dbReference type="EMBL" id="KAK9064342.1"/>
    </source>
</evidence>
<feature type="domain" description="RRM" evidence="8">
    <location>
        <begin position="777"/>
        <end position="859"/>
    </location>
</feature>
<dbReference type="PROSITE" id="PS50102">
    <property type="entry name" value="RRM"/>
    <property type="match status" value="5"/>
</dbReference>
<name>A0AAP0D1E4_9ASTR</name>
<feature type="compositionally biased region" description="Acidic residues" evidence="6">
    <location>
        <begin position="446"/>
        <end position="459"/>
    </location>
</feature>
<evidence type="ECO:0000256" key="2">
    <source>
        <dbReference type="ARBA" id="ARBA00022737"/>
    </source>
</evidence>
<dbReference type="FunFam" id="3.30.70.330:FF:000994">
    <property type="entry name" value="RNA-binding (RRM/RBD/RNP motifs) family protein"/>
    <property type="match status" value="1"/>
</dbReference>
<dbReference type="SUPFAM" id="SSF54928">
    <property type="entry name" value="RNA-binding domain, RBD"/>
    <property type="match status" value="4"/>
</dbReference>
<feature type="compositionally biased region" description="Polar residues" evidence="6">
    <location>
        <begin position="57"/>
        <end position="77"/>
    </location>
</feature>
<dbReference type="GO" id="GO:0003729">
    <property type="term" value="F:mRNA binding"/>
    <property type="evidence" value="ECO:0007669"/>
    <property type="project" value="TreeGrafter"/>
</dbReference>
<evidence type="ECO:0000256" key="4">
    <source>
        <dbReference type="ARBA" id="ARBA00023242"/>
    </source>
</evidence>
<dbReference type="CDD" id="cd12318">
    <property type="entry name" value="RRM5_RBM19_like"/>
    <property type="match status" value="1"/>
</dbReference>
<feature type="transmembrane region" description="Helical" evidence="7">
    <location>
        <begin position="181"/>
        <end position="200"/>
    </location>
</feature>
<dbReference type="GO" id="GO:0005634">
    <property type="term" value="C:nucleus"/>
    <property type="evidence" value="ECO:0007669"/>
    <property type="project" value="UniProtKB-SubCell"/>
</dbReference>
<comment type="subcellular location">
    <subcellularLocation>
        <location evidence="1">Nucleus</location>
    </subcellularLocation>
</comment>
<dbReference type="InterPro" id="IPR012677">
    <property type="entry name" value="Nucleotide-bd_a/b_plait_sf"/>
</dbReference>
<feature type="region of interest" description="Disordered" evidence="6">
    <location>
        <begin position="355"/>
        <end position="389"/>
    </location>
</feature>
<dbReference type="AlphaFoldDB" id="A0AAP0D1E4"/>
<dbReference type="PANTHER" id="PTHR48039">
    <property type="entry name" value="RNA-BINDING MOTIF PROTEIN 14B"/>
    <property type="match status" value="1"/>
</dbReference>
<dbReference type="PANTHER" id="PTHR48039:SF5">
    <property type="entry name" value="RNA-BINDING PROTEIN 28"/>
    <property type="match status" value="1"/>
</dbReference>
<dbReference type="InterPro" id="IPR051945">
    <property type="entry name" value="RRM_MRD1_RNA_proc_ribogen"/>
</dbReference>
<feature type="transmembrane region" description="Helical" evidence="7">
    <location>
        <begin position="95"/>
        <end position="117"/>
    </location>
</feature>
<feature type="compositionally biased region" description="Low complexity" evidence="6">
    <location>
        <begin position="374"/>
        <end position="384"/>
    </location>
</feature>
<evidence type="ECO:0000256" key="1">
    <source>
        <dbReference type="ARBA" id="ARBA00004123"/>
    </source>
</evidence>
<keyword evidence="7" id="KW-0812">Transmembrane</keyword>
<protein>
    <recommendedName>
        <fullName evidence="8">RRM domain-containing protein</fullName>
    </recommendedName>
</protein>